<comment type="caution">
    <text evidence="2">The sequence shown here is derived from an EMBL/GenBank/DDBJ whole genome shotgun (WGS) entry which is preliminary data.</text>
</comment>
<organism evidence="2 3">
    <name type="scientific">Cytobacillus oceanisediminis</name>
    <dbReference type="NCBI Taxonomy" id="665099"/>
    <lineage>
        <taxon>Bacteria</taxon>
        <taxon>Bacillati</taxon>
        <taxon>Bacillota</taxon>
        <taxon>Bacilli</taxon>
        <taxon>Bacillales</taxon>
        <taxon>Bacillaceae</taxon>
        <taxon>Cytobacillus</taxon>
    </lineage>
</organism>
<keyword evidence="1" id="KW-0175">Coiled coil</keyword>
<sequence length="126" mass="14477">MMGWVIAILFGSAVVLLILSFFKTTQSKSNLEQQIDQVTFSLKNEIHELQQQIRNIELDAEITAHQSGSMKGSSEDRLLLREILDLHKRGYSFESIALKKQLTPNEVERMLLPYLSKRAERSMVVQ</sequence>
<accession>A0A2V2ZMC3</accession>
<dbReference type="Proteomes" id="UP000247150">
    <property type="component" value="Unassembled WGS sequence"/>
</dbReference>
<dbReference type="AlphaFoldDB" id="A0A2V2ZMC3"/>
<evidence type="ECO:0000313" key="2">
    <source>
        <dbReference type="EMBL" id="PWW25460.1"/>
    </source>
</evidence>
<proteinExistence type="predicted"/>
<feature type="coiled-coil region" evidence="1">
    <location>
        <begin position="39"/>
        <end position="66"/>
    </location>
</feature>
<evidence type="ECO:0000313" key="3">
    <source>
        <dbReference type="Proteomes" id="UP000247150"/>
    </source>
</evidence>
<gene>
    <name evidence="2" type="ORF">DFO73_11359</name>
</gene>
<dbReference type="EMBL" id="QGTW01000013">
    <property type="protein sequence ID" value="PWW25460.1"/>
    <property type="molecule type" value="Genomic_DNA"/>
</dbReference>
<protein>
    <submittedName>
        <fullName evidence="2">Uncharacterized protein</fullName>
    </submittedName>
</protein>
<name>A0A2V2ZMC3_9BACI</name>
<dbReference type="RefSeq" id="WP_258309668.1">
    <property type="nucleotide sequence ID" value="NZ_QGTW01000013.1"/>
</dbReference>
<reference evidence="2 3" key="1">
    <citation type="submission" date="2018-05" db="EMBL/GenBank/DDBJ databases">
        <title>Freshwater and sediment microbial communities from various areas in North America, analyzing microbe dynamics in response to fracking.</title>
        <authorList>
            <person name="Lamendella R."/>
        </authorList>
    </citation>
    <scope>NUCLEOTIDE SEQUENCE [LARGE SCALE GENOMIC DNA]</scope>
    <source>
        <strain evidence="2 3">15_TX</strain>
    </source>
</reference>
<evidence type="ECO:0000256" key="1">
    <source>
        <dbReference type="SAM" id="Coils"/>
    </source>
</evidence>